<dbReference type="Proteomes" id="UP001219525">
    <property type="component" value="Unassembled WGS sequence"/>
</dbReference>
<dbReference type="SUPFAM" id="SSF57903">
    <property type="entry name" value="FYVE/PHD zinc finger"/>
    <property type="match status" value="1"/>
</dbReference>
<evidence type="ECO:0000313" key="2">
    <source>
        <dbReference type="EMBL" id="KAJ7216099.1"/>
    </source>
</evidence>
<feature type="region of interest" description="Disordered" evidence="1">
    <location>
        <begin position="709"/>
        <end position="767"/>
    </location>
</feature>
<organism evidence="2 3">
    <name type="scientific">Mycena pura</name>
    <dbReference type="NCBI Taxonomy" id="153505"/>
    <lineage>
        <taxon>Eukaryota</taxon>
        <taxon>Fungi</taxon>
        <taxon>Dikarya</taxon>
        <taxon>Basidiomycota</taxon>
        <taxon>Agaricomycotina</taxon>
        <taxon>Agaricomycetes</taxon>
        <taxon>Agaricomycetidae</taxon>
        <taxon>Agaricales</taxon>
        <taxon>Marasmiineae</taxon>
        <taxon>Mycenaceae</taxon>
        <taxon>Mycena</taxon>
    </lineage>
</organism>
<name>A0AAD6VL30_9AGAR</name>
<accession>A0AAD6VL30</accession>
<keyword evidence="3" id="KW-1185">Reference proteome</keyword>
<evidence type="ECO:0000256" key="1">
    <source>
        <dbReference type="SAM" id="MobiDB-lite"/>
    </source>
</evidence>
<dbReference type="EMBL" id="JARJCW010000016">
    <property type="protein sequence ID" value="KAJ7216099.1"/>
    <property type="molecule type" value="Genomic_DNA"/>
</dbReference>
<sequence length="1479" mass="164549">MPVLNSIWAFFFSPKPPVEPAPLQRPRKYARTTDPPVDTQQLQQNLHLPDIRLGMHYPQVPHHQNAPYLQSTQFGAFPQMPAQNQANAFKFPGYYGGFPGLNPWIHQGPNPYSFPFLLAQNPWGQPAPNLPTGQYFPPPFAPHLFPPPGYNPLPAPPAPVPAVAPVKSETASTIEKHNPPVRDHSQLDSLHWPTGFVRRESLKSVQERKWKHNKWAWRSSGTVQYQGYAAEVRACLGVLRCGTCQRLTRPKTQRSSRRLQIQSGCTSRGVCSIMAPLIQDPCDARTHHYSFQRDGETVLVWEHSGDHSTHEKPPGGSILSKLEEDQLDTQVMRKQDASAHELRTGDLGPGSVPLPDISPALAAPGTARYQLGQSQARLGINTGSMNGGLALMGAFADLNARISTPFIVASNLSGPVYITMQTPFMDGIIGEAVESWIADLAEGPTASRHGFVIDGDHSFFRKGPLLATCAFSITSREWTPVLYTWINGLDTAHHRPHFAHIFQSIIKHAGARFTRELLLFVMDFSGAQRGAHAEEYADAIISITPGFASLSKQAQAVERRQLVLEAEKAEVGCEVHFWRSADHVKKTHSLVPPEQAGAFERILRELLSPRTTSECFDTVIQTFKTTFPPLKNWIGWWERRSIASMIFPAKSSTDPTVASKVPSTSNPIEHQHSLLHHAVGRDHELLPGIEKIWLHVEEMRKKSDAIKAGHFNAGQVRNRRPAKPQTYEENDGRAPDTVAALAAAAAATPTGNPTPQPPTGTQPPPTTPTIAYTPKLLKSYRWDPPNFCFFDTGLELWFRAFSRWSDEEQAEFLNSLPSESALACFFYHFQRRRKWIMEASSTNIQGVRELSLGQGNARHRIFNQWKLYRNCASTWLHHAIRDAEPSLEVRLHFGVAHAFYGSCPSNHPVQLWVGSIQTLLRINLFDLRAARRQYSAAASLTDYFASCTPRILPGNDEGGTQVVHSVPAPACQHPDCAGSHSLEIETIDTFWPIILHINPDSGTLARLPIDQSFSIDNGSDGSITYELVGTTSFDFERKHWTSNVLIGDTTFHYDDLHNAGSLRQCGASGLISTPDPRAVLLVYHRTSALDKSSKPFRGVVSAYDEQLAIDASIPRRSPSLIHDTPPATPKNSTTPIPESGINAAGSGAAPFPLGLLSPLGEHQPEVPPPAEWCPCCRSICEHAADKVPTVRCTGCKYWHHIGCVLEADWAIDPGDLEGWLCPICDESWLFPVVIWNDELIGKFLMFQTGPDSSFYPARLEGLTSMDQVQVKWYRANLYKQGEIPGEGEFLRTKQQCAEIATLPADSTYYTWNVGRIEWPQRLTESAQEIYGYENSEISDLLYGARDSIFAIVTGSQSVSHPIWADYEQWMASGKRHNEIGRANEFAENFYSTRILPGDASPIESHVEYIIQCIQPDIPAVPDTPAAVSEALLRRVATLAPICWNMEWLCELFRAPHAWALHRVMMTLSADVEHVFILCI</sequence>
<feature type="compositionally biased region" description="Low complexity" evidence="1">
    <location>
        <begin position="735"/>
        <end position="751"/>
    </location>
</feature>
<gene>
    <name evidence="2" type="ORF">GGX14DRAFT_607331</name>
</gene>
<dbReference type="InterPro" id="IPR011011">
    <property type="entry name" value="Znf_FYVE_PHD"/>
</dbReference>
<comment type="caution">
    <text evidence="2">The sequence shown here is derived from an EMBL/GenBank/DDBJ whole genome shotgun (WGS) entry which is preliminary data.</text>
</comment>
<evidence type="ECO:0000313" key="3">
    <source>
        <dbReference type="Proteomes" id="UP001219525"/>
    </source>
</evidence>
<protein>
    <recommendedName>
        <fullName evidence="4">Zinc finger PHD-type domain-containing protein</fullName>
    </recommendedName>
</protein>
<proteinExistence type="predicted"/>
<feature type="compositionally biased region" description="Pro residues" evidence="1">
    <location>
        <begin position="752"/>
        <end position="767"/>
    </location>
</feature>
<reference evidence="2" key="1">
    <citation type="submission" date="2023-03" db="EMBL/GenBank/DDBJ databases">
        <title>Massive genome expansion in bonnet fungi (Mycena s.s.) driven by repeated elements and novel gene families across ecological guilds.</title>
        <authorList>
            <consortium name="Lawrence Berkeley National Laboratory"/>
            <person name="Harder C.B."/>
            <person name="Miyauchi S."/>
            <person name="Viragh M."/>
            <person name="Kuo A."/>
            <person name="Thoen E."/>
            <person name="Andreopoulos B."/>
            <person name="Lu D."/>
            <person name="Skrede I."/>
            <person name="Drula E."/>
            <person name="Henrissat B."/>
            <person name="Morin E."/>
            <person name="Kohler A."/>
            <person name="Barry K."/>
            <person name="LaButti K."/>
            <person name="Morin E."/>
            <person name="Salamov A."/>
            <person name="Lipzen A."/>
            <person name="Mereny Z."/>
            <person name="Hegedus B."/>
            <person name="Baldrian P."/>
            <person name="Stursova M."/>
            <person name="Weitz H."/>
            <person name="Taylor A."/>
            <person name="Grigoriev I.V."/>
            <person name="Nagy L.G."/>
            <person name="Martin F."/>
            <person name="Kauserud H."/>
        </authorList>
    </citation>
    <scope>NUCLEOTIDE SEQUENCE</scope>
    <source>
        <strain evidence="2">9144</strain>
    </source>
</reference>
<evidence type="ECO:0008006" key="4">
    <source>
        <dbReference type="Google" id="ProtNLM"/>
    </source>
</evidence>
<dbReference type="CDD" id="cd15489">
    <property type="entry name" value="PHD_SF"/>
    <property type="match status" value="1"/>
</dbReference>